<sequence>MITPSQIGNIDELISIVAGRILRFLKENRIYLERELSSAAREADEVWRQDPKPEAHRFEQELPFTSENHEEQDGARTPMFPFVQTCLLLGSISSGWDNSYIPLLSPRPWNSAYNWGGNYMWEPGCLILDTTDLAYCFILPSEDTFNNSKKDRARWARLTLKPLSGSQWLSAFGQEGKGAEVRTSRTAKPASVIAAKVLREVWPLFPATQKKGDKAPTCPRTYHSRLLATIGRHSSMGKRSKNGAFKDRNFEAIEALLQDSTPDSEALLVKLLQSPSKKRSSAFLSSLKLYIRENPEQFTAERPIAVPLLIAALGREHRNAFHLELYRFSRLSGDQIVDLVEAIVAKNAQQKPLAVLDISFNPSVVPRHISRILDRTDIGELLIWDNPKLPLDIVDTVARGRVSKVTTRDLFMAPFEKWTQPWEGSFSNRLYPIRTQPAAAPQIHIRQVVFLTLSTRLRAGKPALSLENFDAETLAVALHPLYKQYYDGTPDHVFAEVLGLPLYDSWAPLAERFTSLARIEEFAFNHATWDASQSRSILPLRYHRMDAIIHGEYTIMLLEELDHNRLRYGLVTRNAKGQLEVYNPAEVDNIAAQRAWQAGIGRFPAWKDETQAVPETGRGQETSQRSTMLLGVDAVQTICAAVDELVVRAEEIGRKILGANI</sequence>
<evidence type="ECO:0000313" key="2">
    <source>
        <dbReference type="Proteomes" id="UP001320245"/>
    </source>
</evidence>
<proteinExistence type="predicted"/>
<dbReference type="EMBL" id="JAJSPL020000023">
    <property type="protein sequence ID" value="KAK7739119.1"/>
    <property type="molecule type" value="Genomic_DNA"/>
</dbReference>
<reference evidence="1 2" key="1">
    <citation type="journal article" date="2023" name="PLoS ONE">
        <title>Cytospora paraplurivora sp. nov. isolated from orchards with fruit tree decline syndrome in Ontario, Canada.</title>
        <authorList>
            <person name="Ilyukhin E."/>
            <person name="Nguyen H.D.T."/>
            <person name="Castle A.J."/>
            <person name="Ellouze W."/>
        </authorList>
    </citation>
    <scope>NUCLEOTIDE SEQUENCE [LARGE SCALE GENOMIC DNA]</scope>
    <source>
        <strain evidence="1 2">FDS-564</strain>
    </source>
</reference>
<keyword evidence="2" id="KW-1185">Reference proteome</keyword>
<gene>
    <name evidence="1" type="ORF">SLS53_005755</name>
</gene>
<dbReference type="AlphaFoldDB" id="A0AAN9YFE2"/>
<accession>A0AAN9YFE2</accession>
<comment type="caution">
    <text evidence="1">The sequence shown here is derived from an EMBL/GenBank/DDBJ whole genome shotgun (WGS) entry which is preliminary data.</text>
</comment>
<dbReference type="Proteomes" id="UP001320245">
    <property type="component" value="Unassembled WGS sequence"/>
</dbReference>
<name>A0AAN9YFE2_9PEZI</name>
<organism evidence="1 2">
    <name type="scientific">Cytospora paraplurivora</name>
    <dbReference type="NCBI Taxonomy" id="2898453"/>
    <lineage>
        <taxon>Eukaryota</taxon>
        <taxon>Fungi</taxon>
        <taxon>Dikarya</taxon>
        <taxon>Ascomycota</taxon>
        <taxon>Pezizomycotina</taxon>
        <taxon>Sordariomycetes</taxon>
        <taxon>Sordariomycetidae</taxon>
        <taxon>Diaporthales</taxon>
        <taxon>Cytosporaceae</taxon>
        <taxon>Cytospora</taxon>
    </lineage>
</organism>
<protein>
    <submittedName>
        <fullName evidence="1">Uncharacterized protein</fullName>
    </submittedName>
</protein>
<evidence type="ECO:0000313" key="1">
    <source>
        <dbReference type="EMBL" id="KAK7739119.1"/>
    </source>
</evidence>